<keyword evidence="4 10" id="KW-0812">Transmembrane</keyword>
<dbReference type="PANTHER" id="PTHR43386">
    <property type="entry name" value="OLIGOPEPTIDE TRANSPORT SYSTEM PERMEASE PROTEIN APPC"/>
    <property type="match status" value="1"/>
</dbReference>
<evidence type="ECO:0000256" key="3">
    <source>
        <dbReference type="ARBA" id="ARBA00022475"/>
    </source>
</evidence>
<keyword evidence="2" id="KW-0813">Transport</keyword>
<feature type="transmembrane region" description="Helical" evidence="10">
    <location>
        <begin position="228"/>
        <end position="257"/>
    </location>
</feature>
<keyword evidence="8 10" id="KW-0472">Membrane</keyword>
<dbReference type="AlphaFoldDB" id="A0A0G2YFQ9"/>
<dbReference type="GO" id="GO:0015031">
    <property type="term" value="P:protein transport"/>
    <property type="evidence" value="ECO:0007669"/>
    <property type="project" value="UniProtKB-KW"/>
</dbReference>
<dbReference type="Pfam" id="PF12911">
    <property type="entry name" value="OppC_N"/>
    <property type="match status" value="1"/>
</dbReference>
<feature type="region of interest" description="Disordered" evidence="9">
    <location>
        <begin position="1"/>
        <end position="26"/>
    </location>
</feature>
<evidence type="ECO:0000256" key="5">
    <source>
        <dbReference type="ARBA" id="ARBA00022856"/>
    </source>
</evidence>
<keyword evidence="6" id="KW-0653">Protein transport</keyword>
<dbReference type="GO" id="GO:0015833">
    <property type="term" value="P:peptide transport"/>
    <property type="evidence" value="ECO:0007669"/>
    <property type="project" value="UniProtKB-KW"/>
</dbReference>
<dbReference type="Gene3D" id="1.10.3720.10">
    <property type="entry name" value="MetI-like"/>
    <property type="match status" value="1"/>
</dbReference>
<feature type="transmembrane region" description="Helical" evidence="10">
    <location>
        <begin position="177"/>
        <end position="193"/>
    </location>
</feature>
<dbReference type="EMBL" id="KP892657">
    <property type="protein sequence ID" value="AKI85280.1"/>
    <property type="molecule type" value="Genomic_DNA"/>
</dbReference>
<dbReference type="CDD" id="cd06261">
    <property type="entry name" value="TM_PBP2"/>
    <property type="match status" value="1"/>
</dbReference>
<dbReference type="InterPro" id="IPR025966">
    <property type="entry name" value="OppC_N"/>
</dbReference>
<dbReference type="GO" id="GO:0005886">
    <property type="term" value="C:plasma membrane"/>
    <property type="evidence" value="ECO:0007669"/>
    <property type="project" value="UniProtKB-SubCell"/>
</dbReference>
<feature type="compositionally biased region" description="Basic and acidic residues" evidence="9">
    <location>
        <begin position="1"/>
        <end position="11"/>
    </location>
</feature>
<dbReference type="PANTHER" id="PTHR43386:SF24">
    <property type="entry name" value="OLIGOPEPTIDE TRANSPORT SYSTEM PERMEASE PROTEIN AMID"/>
    <property type="match status" value="1"/>
</dbReference>
<dbReference type="PROSITE" id="PS50928">
    <property type="entry name" value="ABC_TM1"/>
    <property type="match status" value="1"/>
</dbReference>
<evidence type="ECO:0000259" key="11">
    <source>
        <dbReference type="PROSITE" id="PS50928"/>
    </source>
</evidence>
<dbReference type="Pfam" id="PF00528">
    <property type="entry name" value="BPD_transp_1"/>
    <property type="match status" value="1"/>
</dbReference>
<keyword evidence="7 10" id="KW-1133">Transmembrane helix</keyword>
<evidence type="ECO:0000256" key="2">
    <source>
        <dbReference type="ARBA" id="ARBA00022448"/>
    </source>
</evidence>
<dbReference type="InterPro" id="IPR000515">
    <property type="entry name" value="MetI-like"/>
</dbReference>
<feature type="transmembrane region" description="Helical" evidence="10">
    <location>
        <begin position="153"/>
        <end position="171"/>
    </location>
</feature>
<evidence type="ECO:0000256" key="9">
    <source>
        <dbReference type="SAM" id="MobiDB-lite"/>
    </source>
</evidence>
<evidence type="ECO:0000256" key="1">
    <source>
        <dbReference type="ARBA" id="ARBA00004651"/>
    </source>
</evidence>
<accession>A0A0G2YFQ9</accession>
<dbReference type="SUPFAM" id="SSF161098">
    <property type="entry name" value="MetI-like"/>
    <property type="match status" value="1"/>
</dbReference>
<evidence type="ECO:0000256" key="4">
    <source>
        <dbReference type="ARBA" id="ARBA00022692"/>
    </source>
</evidence>
<reference evidence="12" key="1">
    <citation type="journal article" date="2015" name="Front. Microbiol.">
        <title>Identification of novel esterase-active enzymes from hot environments by use of the host bacterium Thermus thermophilus.</title>
        <authorList>
            <person name="Leis B."/>
            <person name="Angelov A."/>
            <person name="Mientus M."/>
            <person name="Li H."/>
            <person name="Pham V.T."/>
            <person name="Lauinger B."/>
            <person name="Bongen P."/>
            <person name="Pietruszka J."/>
            <person name="Goncalves L.G."/>
            <person name="Santos H."/>
            <person name="Liebl W."/>
        </authorList>
    </citation>
    <scope>NUCLEOTIDE SEQUENCE</scope>
</reference>
<keyword evidence="5" id="KW-0571">Peptide transport</keyword>
<organism evidence="12">
    <name type="scientific">uncultured organism</name>
    <dbReference type="NCBI Taxonomy" id="155900"/>
    <lineage>
        <taxon>unclassified sequences</taxon>
        <taxon>environmental samples</taxon>
    </lineage>
</organism>
<feature type="domain" description="ABC transmembrane type-1" evidence="11">
    <location>
        <begin position="111"/>
        <end position="300"/>
    </location>
</feature>
<evidence type="ECO:0000256" key="8">
    <source>
        <dbReference type="ARBA" id="ARBA00023136"/>
    </source>
</evidence>
<dbReference type="GO" id="GO:0055085">
    <property type="term" value="P:transmembrane transport"/>
    <property type="evidence" value="ECO:0007669"/>
    <property type="project" value="InterPro"/>
</dbReference>
<evidence type="ECO:0000313" key="12">
    <source>
        <dbReference type="EMBL" id="AKI85280.1"/>
    </source>
</evidence>
<comment type="subcellular location">
    <subcellularLocation>
        <location evidence="1">Cell membrane</location>
        <topology evidence="1">Multi-pass membrane protein</topology>
    </subcellularLocation>
</comment>
<name>A0A0G2YFQ9_9ZZZZ</name>
<feature type="transmembrane region" description="Helical" evidence="10">
    <location>
        <begin position="113"/>
        <end position="141"/>
    </location>
</feature>
<protein>
    <submittedName>
        <fullName evidence="12">Oligopeptide transport system permease protein</fullName>
    </submittedName>
</protein>
<evidence type="ECO:0000256" key="10">
    <source>
        <dbReference type="SAM" id="Phobius"/>
    </source>
</evidence>
<evidence type="ECO:0000256" key="7">
    <source>
        <dbReference type="ARBA" id="ARBA00022989"/>
    </source>
</evidence>
<evidence type="ECO:0000256" key="6">
    <source>
        <dbReference type="ARBA" id="ARBA00022927"/>
    </source>
</evidence>
<feature type="transmembrane region" description="Helical" evidence="10">
    <location>
        <begin position="50"/>
        <end position="72"/>
    </location>
</feature>
<proteinExistence type="predicted"/>
<keyword evidence="3" id="KW-1003">Cell membrane</keyword>
<dbReference type="InterPro" id="IPR035906">
    <property type="entry name" value="MetI-like_sf"/>
</dbReference>
<feature type="transmembrane region" description="Helical" evidence="10">
    <location>
        <begin position="277"/>
        <end position="303"/>
    </location>
</feature>
<dbReference type="InterPro" id="IPR050366">
    <property type="entry name" value="BP-dependent_transpt_permease"/>
</dbReference>
<sequence>MDALGSRREETLAPSTTEAGRPASKTLAGMARPHRTLWQDAFRRLIANRLALAGGIVILLIALMAIFAPVIAPYPYDKPNYSAISQFPSREFPMGTDLTGRDMLSRMIYGAQVSMLVGLGAQVIVFLIGVPIGAIAGYAAGKTDTILMRFVDVMYAFPQLLFVILIMAALGRGLQNIFIAIGITGWVTIARLTRAEFLSMREKDYIQAARAVGAGPWRLITRHMLPNALTPIVVALTFGVPEAIFTEASLSFIGVGINPPRPSWGQMVGEYFPYLQSYWYLALFPAIAIAVVMMSFTFFGNGLRDALDPRMQQK</sequence>